<dbReference type="CDD" id="cd07043">
    <property type="entry name" value="STAS_anti-anti-sigma_factors"/>
    <property type="match status" value="1"/>
</dbReference>
<dbReference type="PANTHER" id="PTHR33495:SF2">
    <property type="entry name" value="ANTI-SIGMA FACTOR ANTAGONIST TM_1081-RELATED"/>
    <property type="match status" value="1"/>
</dbReference>
<accession>A0A9W6PZ05</accession>
<dbReference type="SUPFAM" id="SSF52091">
    <property type="entry name" value="SpoIIaa-like"/>
    <property type="match status" value="1"/>
</dbReference>
<sequence length="162" mass="17563">MTLGADMMTDDGRATRRAGLGRRRPEIRCRSSATRRPRSALPDLTVTVTVAFGEAAVVTIDGEIDLRTADTLRAELFALHAAGRRSLVLDFAGVRFCDASGLSALVAAHNRVTREGGRIRLARVRPQQRRLLSITGLDRLFPSYDDLAEAVADARTSTTPSS</sequence>
<evidence type="ECO:0000256" key="3">
    <source>
        <dbReference type="SAM" id="MobiDB-lite"/>
    </source>
</evidence>
<protein>
    <recommendedName>
        <fullName evidence="2">Anti-sigma factor antagonist</fullName>
    </recommendedName>
</protein>
<evidence type="ECO:0000313" key="6">
    <source>
        <dbReference type="Proteomes" id="UP001165124"/>
    </source>
</evidence>
<gene>
    <name evidence="5" type="ORF">Arub01_52280</name>
</gene>
<name>A0A9W6PZ05_9ACTN</name>
<dbReference type="Gene3D" id="3.30.750.24">
    <property type="entry name" value="STAS domain"/>
    <property type="match status" value="1"/>
</dbReference>
<comment type="caution">
    <text evidence="5">The sequence shown here is derived from an EMBL/GenBank/DDBJ whole genome shotgun (WGS) entry which is preliminary data.</text>
</comment>
<dbReference type="AlphaFoldDB" id="A0A9W6PZ05"/>
<proteinExistence type="inferred from homology"/>
<dbReference type="PANTHER" id="PTHR33495">
    <property type="entry name" value="ANTI-SIGMA FACTOR ANTAGONIST TM_1081-RELATED-RELATED"/>
    <property type="match status" value="1"/>
</dbReference>
<dbReference type="Pfam" id="PF01740">
    <property type="entry name" value="STAS"/>
    <property type="match status" value="1"/>
</dbReference>
<feature type="region of interest" description="Disordered" evidence="3">
    <location>
        <begin position="1"/>
        <end position="35"/>
    </location>
</feature>
<dbReference type="PROSITE" id="PS50801">
    <property type="entry name" value="STAS"/>
    <property type="match status" value="1"/>
</dbReference>
<keyword evidence="6" id="KW-1185">Reference proteome</keyword>
<dbReference type="InterPro" id="IPR036513">
    <property type="entry name" value="STAS_dom_sf"/>
</dbReference>
<evidence type="ECO:0000259" key="4">
    <source>
        <dbReference type="PROSITE" id="PS50801"/>
    </source>
</evidence>
<reference evidence="5" key="1">
    <citation type="submission" date="2023-02" db="EMBL/GenBank/DDBJ databases">
        <title>Actinomadura rubrobrunea NBRC 14622.</title>
        <authorList>
            <person name="Ichikawa N."/>
            <person name="Sato H."/>
            <person name="Tonouchi N."/>
        </authorList>
    </citation>
    <scope>NUCLEOTIDE SEQUENCE</scope>
    <source>
        <strain evidence="5">NBRC 14622</strain>
    </source>
</reference>
<dbReference type="RefSeq" id="WP_227023336.1">
    <property type="nucleotide sequence ID" value="NZ_BSRZ01000019.1"/>
</dbReference>
<dbReference type="EMBL" id="BSRZ01000019">
    <property type="protein sequence ID" value="GLW66985.1"/>
    <property type="molecule type" value="Genomic_DNA"/>
</dbReference>
<evidence type="ECO:0000313" key="5">
    <source>
        <dbReference type="EMBL" id="GLW66985.1"/>
    </source>
</evidence>
<dbReference type="GO" id="GO:0043856">
    <property type="term" value="F:anti-sigma factor antagonist activity"/>
    <property type="evidence" value="ECO:0007669"/>
    <property type="project" value="InterPro"/>
</dbReference>
<organism evidence="5 6">
    <name type="scientific">Actinomadura rubrobrunea</name>
    <dbReference type="NCBI Taxonomy" id="115335"/>
    <lineage>
        <taxon>Bacteria</taxon>
        <taxon>Bacillati</taxon>
        <taxon>Actinomycetota</taxon>
        <taxon>Actinomycetes</taxon>
        <taxon>Streptosporangiales</taxon>
        <taxon>Thermomonosporaceae</taxon>
        <taxon>Actinomadura</taxon>
    </lineage>
</organism>
<comment type="similarity">
    <text evidence="1 2">Belongs to the anti-sigma-factor antagonist family.</text>
</comment>
<dbReference type="InterPro" id="IPR002645">
    <property type="entry name" value="STAS_dom"/>
</dbReference>
<evidence type="ECO:0000256" key="2">
    <source>
        <dbReference type="RuleBase" id="RU003749"/>
    </source>
</evidence>
<feature type="domain" description="STAS" evidence="4">
    <location>
        <begin position="57"/>
        <end position="154"/>
    </location>
</feature>
<dbReference type="InterPro" id="IPR003658">
    <property type="entry name" value="Anti-sigma_ant"/>
</dbReference>
<dbReference type="NCBIfam" id="TIGR00377">
    <property type="entry name" value="ant_ant_sig"/>
    <property type="match status" value="1"/>
</dbReference>
<evidence type="ECO:0000256" key="1">
    <source>
        <dbReference type="ARBA" id="ARBA00009013"/>
    </source>
</evidence>
<dbReference type="Proteomes" id="UP001165124">
    <property type="component" value="Unassembled WGS sequence"/>
</dbReference>